<dbReference type="KEGG" id="pno:SNOG_02895"/>
<dbReference type="InParanoid" id="Q0UZB9"/>
<dbReference type="GeneID" id="5970346"/>
<dbReference type="Proteomes" id="UP000001055">
    <property type="component" value="Unassembled WGS sequence"/>
</dbReference>
<dbReference type="VEuPathDB" id="FungiDB:JI435_431910"/>
<organism evidence="1 2">
    <name type="scientific">Phaeosphaeria nodorum (strain SN15 / ATCC MYA-4574 / FGSC 10173)</name>
    <name type="common">Glume blotch fungus</name>
    <name type="synonym">Parastagonospora nodorum</name>
    <dbReference type="NCBI Taxonomy" id="321614"/>
    <lineage>
        <taxon>Eukaryota</taxon>
        <taxon>Fungi</taxon>
        <taxon>Dikarya</taxon>
        <taxon>Ascomycota</taxon>
        <taxon>Pezizomycotina</taxon>
        <taxon>Dothideomycetes</taxon>
        <taxon>Pleosporomycetidae</taxon>
        <taxon>Pleosporales</taxon>
        <taxon>Pleosporineae</taxon>
        <taxon>Phaeosphaeriaceae</taxon>
        <taxon>Parastagonospora</taxon>
    </lineage>
</organism>
<name>Q0UZB9_PHANO</name>
<dbReference type="AlphaFoldDB" id="Q0UZB9"/>
<proteinExistence type="predicted"/>
<evidence type="ECO:0000313" key="2">
    <source>
        <dbReference type="Proteomes" id="UP000001055"/>
    </source>
</evidence>
<evidence type="ECO:0000313" key="1">
    <source>
        <dbReference type="EMBL" id="EAT89626.1"/>
    </source>
</evidence>
<accession>Q0UZB9</accession>
<gene>
    <name evidence="1" type="ORF">SNOG_02895</name>
</gene>
<protein>
    <submittedName>
        <fullName evidence="1">Uncharacterized protein</fullName>
    </submittedName>
</protein>
<sequence>MQRAAELQLPMPGAMRLVLLDNDITGIELAWSACGTEDVGKVSDAAADSGSHPSSPPFNICPSQAPLWFHAAVTYNFGVRCREGDLASCRDGGQGVGAPQS</sequence>
<dbReference type="EMBL" id="CH445328">
    <property type="protein sequence ID" value="EAT89626.1"/>
    <property type="molecule type" value="Genomic_DNA"/>
</dbReference>
<dbReference type="RefSeq" id="XP_001793489.1">
    <property type="nucleotide sequence ID" value="XM_001793437.1"/>
</dbReference>
<reference evidence="2" key="1">
    <citation type="journal article" date="2007" name="Plant Cell">
        <title>Dothideomycete-plant interactions illuminated by genome sequencing and EST analysis of the wheat pathogen Stagonospora nodorum.</title>
        <authorList>
            <person name="Hane J.K."/>
            <person name="Lowe R.G."/>
            <person name="Solomon P.S."/>
            <person name="Tan K.C."/>
            <person name="Schoch C.L."/>
            <person name="Spatafora J.W."/>
            <person name="Crous P.W."/>
            <person name="Kodira C."/>
            <person name="Birren B.W."/>
            <person name="Galagan J.E."/>
            <person name="Torriani S.F."/>
            <person name="McDonald B.A."/>
            <person name="Oliver R.P."/>
        </authorList>
    </citation>
    <scope>NUCLEOTIDE SEQUENCE [LARGE SCALE GENOMIC DNA]</scope>
    <source>
        <strain evidence="2">SN15 / ATCC MYA-4574 / FGSC 10173</strain>
    </source>
</reference>